<keyword evidence="12" id="KW-0131">Cell cycle</keyword>
<dbReference type="AlphaFoldDB" id="A0A2T5G8G2"/>
<dbReference type="PANTHER" id="PTHR30474:SF2">
    <property type="entry name" value="PEPTIDOGLYCAN GLYCOSYLTRANSFERASE FTSW-RELATED"/>
    <property type="match status" value="1"/>
</dbReference>
<feature type="transmembrane region" description="Helical" evidence="22">
    <location>
        <begin position="28"/>
        <end position="48"/>
    </location>
</feature>
<evidence type="ECO:0000256" key="17">
    <source>
        <dbReference type="ARBA" id="ARBA00041185"/>
    </source>
</evidence>
<dbReference type="GO" id="GO:0071555">
    <property type="term" value="P:cell wall organization"/>
    <property type="evidence" value="ECO:0007669"/>
    <property type="project" value="UniProtKB-KW"/>
</dbReference>
<evidence type="ECO:0000256" key="20">
    <source>
        <dbReference type="ARBA" id="ARBA00049902"/>
    </source>
</evidence>
<dbReference type="GO" id="GO:0008360">
    <property type="term" value="P:regulation of cell shape"/>
    <property type="evidence" value="ECO:0007669"/>
    <property type="project" value="UniProtKB-KW"/>
</dbReference>
<feature type="transmembrane region" description="Helical" evidence="22">
    <location>
        <begin position="199"/>
        <end position="215"/>
    </location>
</feature>
<evidence type="ECO:0000256" key="15">
    <source>
        <dbReference type="ARBA" id="ARBA00033270"/>
    </source>
</evidence>
<keyword evidence="13" id="KW-0961">Cell wall biogenesis/degradation</keyword>
<gene>
    <name evidence="23" type="ORF">BLITH_0656</name>
</gene>
<comment type="catalytic activity">
    <reaction evidence="20">
        <text>[GlcNAc-(1-&gt;4)-Mur2Ac(oyl-L-Ala-gamma-D-Glu-L-Lys-D-Ala-D-Ala)](n)-di-trans,octa-cis-undecaprenyl diphosphate + beta-D-GlcNAc-(1-&gt;4)-Mur2Ac(oyl-L-Ala-gamma-D-Glu-L-Lys-D-Ala-D-Ala)-di-trans,octa-cis-undecaprenyl diphosphate = [GlcNAc-(1-&gt;4)-Mur2Ac(oyl-L-Ala-gamma-D-Glu-L-Lys-D-Ala-D-Ala)](n+1)-di-trans,octa-cis-undecaprenyl diphosphate + di-trans,octa-cis-undecaprenyl diphosphate + H(+)</text>
        <dbReference type="Rhea" id="RHEA:23708"/>
        <dbReference type="Rhea" id="RHEA-COMP:9602"/>
        <dbReference type="Rhea" id="RHEA-COMP:9603"/>
        <dbReference type="ChEBI" id="CHEBI:15378"/>
        <dbReference type="ChEBI" id="CHEBI:58405"/>
        <dbReference type="ChEBI" id="CHEBI:60033"/>
        <dbReference type="ChEBI" id="CHEBI:78435"/>
        <dbReference type="EC" id="2.4.99.28"/>
    </reaction>
</comment>
<dbReference type="GO" id="GO:0008955">
    <property type="term" value="F:peptidoglycan glycosyltransferase activity"/>
    <property type="evidence" value="ECO:0007669"/>
    <property type="project" value="UniProtKB-EC"/>
</dbReference>
<comment type="pathway">
    <text evidence="2">Cell wall biogenesis; peptidoglycan biosynthesis.</text>
</comment>
<evidence type="ECO:0000256" key="22">
    <source>
        <dbReference type="SAM" id="Phobius"/>
    </source>
</evidence>
<dbReference type="EMBL" id="PEBW01000002">
    <property type="protein sequence ID" value="PTQ52477.1"/>
    <property type="molecule type" value="Genomic_DNA"/>
</dbReference>
<comment type="function">
    <text evidence="21">Peptidoglycan polymerase that is essential for cell division.</text>
</comment>
<evidence type="ECO:0000313" key="24">
    <source>
        <dbReference type="Proteomes" id="UP000244016"/>
    </source>
</evidence>
<evidence type="ECO:0000256" key="19">
    <source>
        <dbReference type="ARBA" id="ARBA00044770"/>
    </source>
</evidence>
<feature type="transmembrane region" description="Helical" evidence="22">
    <location>
        <begin position="84"/>
        <end position="104"/>
    </location>
</feature>
<keyword evidence="3" id="KW-1003">Cell membrane</keyword>
<keyword evidence="6" id="KW-0808">Transferase</keyword>
<dbReference type="Proteomes" id="UP000244016">
    <property type="component" value="Unassembled WGS sequence"/>
</dbReference>
<feature type="transmembrane region" description="Helical" evidence="22">
    <location>
        <begin position="373"/>
        <end position="394"/>
    </location>
</feature>
<dbReference type="InterPro" id="IPR013437">
    <property type="entry name" value="FtsW"/>
</dbReference>
<keyword evidence="8" id="KW-0133">Cell shape</keyword>
<feature type="transmembrane region" description="Helical" evidence="22">
    <location>
        <begin position="177"/>
        <end position="193"/>
    </location>
</feature>
<dbReference type="Pfam" id="PF01098">
    <property type="entry name" value="FTSW_RODA_SPOVE"/>
    <property type="match status" value="1"/>
</dbReference>
<dbReference type="GO" id="GO:0005886">
    <property type="term" value="C:plasma membrane"/>
    <property type="evidence" value="ECO:0007669"/>
    <property type="project" value="UniProtKB-SubCell"/>
</dbReference>
<evidence type="ECO:0000256" key="12">
    <source>
        <dbReference type="ARBA" id="ARBA00023306"/>
    </source>
</evidence>
<keyword evidence="5" id="KW-0328">Glycosyltransferase</keyword>
<evidence type="ECO:0000256" key="4">
    <source>
        <dbReference type="ARBA" id="ARBA00022618"/>
    </source>
</evidence>
<dbReference type="InterPro" id="IPR018365">
    <property type="entry name" value="Cell_cycle_FtsW-rel_CS"/>
</dbReference>
<comment type="caution">
    <text evidence="23">The sequence shown here is derived from an EMBL/GenBank/DDBJ whole genome shotgun (WGS) entry which is preliminary data.</text>
</comment>
<evidence type="ECO:0000256" key="11">
    <source>
        <dbReference type="ARBA" id="ARBA00023136"/>
    </source>
</evidence>
<evidence type="ECO:0000256" key="10">
    <source>
        <dbReference type="ARBA" id="ARBA00022989"/>
    </source>
</evidence>
<feature type="transmembrane region" description="Helical" evidence="22">
    <location>
        <begin position="111"/>
        <end position="129"/>
    </location>
</feature>
<accession>A0A2T5G8G2</accession>
<keyword evidence="10 22" id="KW-1133">Transmembrane helix</keyword>
<dbReference type="GO" id="GO:0051301">
    <property type="term" value="P:cell division"/>
    <property type="evidence" value="ECO:0007669"/>
    <property type="project" value="UniProtKB-KW"/>
</dbReference>
<evidence type="ECO:0000256" key="1">
    <source>
        <dbReference type="ARBA" id="ARBA00004651"/>
    </source>
</evidence>
<dbReference type="GO" id="GO:0009252">
    <property type="term" value="P:peptidoglycan biosynthetic process"/>
    <property type="evidence" value="ECO:0007669"/>
    <property type="project" value="UniProtKB-KW"/>
</dbReference>
<evidence type="ECO:0000256" key="16">
    <source>
        <dbReference type="ARBA" id="ARBA00038053"/>
    </source>
</evidence>
<keyword evidence="11 22" id="KW-0472">Membrane</keyword>
<dbReference type="EC" id="2.4.99.28" evidence="19"/>
<evidence type="ECO:0000256" key="2">
    <source>
        <dbReference type="ARBA" id="ARBA00004752"/>
    </source>
</evidence>
<protein>
    <recommendedName>
        <fullName evidence="17">Probable peptidoglycan glycosyltransferase FtsW</fullName>
        <ecNumber evidence="19">2.4.99.28</ecNumber>
    </recommendedName>
    <alternativeName>
        <fullName evidence="18">Cell division protein FtsW</fullName>
    </alternativeName>
    <alternativeName>
        <fullName evidence="15">Cell wall polymerase</fullName>
    </alternativeName>
    <alternativeName>
        <fullName evidence="14">Peptidoglycan polymerase</fullName>
    </alternativeName>
</protein>
<dbReference type="GO" id="GO:0015648">
    <property type="term" value="F:lipid-linked peptidoglycan transporter activity"/>
    <property type="evidence" value="ECO:0007669"/>
    <property type="project" value="TreeGrafter"/>
</dbReference>
<evidence type="ECO:0000256" key="8">
    <source>
        <dbReference type="ARBA" id="ARBA00022960"/>
    </source>
</evidence>
<sequence>MIPFSPASPRRGSYELEKQAAVSSGPDYVLLLLTVLLVIFGLTMVWSASLPEIRISVPPQSPAPASAFRFLLQPGTLSWVERQLLWAGLGSVVLVAAMHFPLRLLRKLTPLALASAYVFLVLVLVPHVGTEVNGSRSWLRFGGLSFQPSEFAKLALLLYLAAFVANRGERIARFREGFLPPLFVGGSLAFLVLLENDLGTAAILLGTTLVVLYLSGADLRHLLLVGVVAAAGIALAIFLVPYRMNRLFAFLDPWSDPQGRGYHLIQSLYAIAHGRLGGVGLGYGTQKAYYLPYAHNDFIFAVVIEELGAIGGALLLFLLASLVLRIAFLAARTDDPFARTLAYGIAASLSIQTMFNLGGVTGLLPITGVTLPFISYGGTSLVVSLGEVGIALAISRLRRVSR</sequence>
<name>A0A2T5G8G2_9BACL</name>
<evidence type="ECO:0000313" key="23">
    <source>
        <dbReference type="EMBL" id="PTQ52477.1"/>
    </source>
</evidence>
<organism evidence="23 24">
    <name type="scientific">Brockia lithotrophica</name>
    <dbReference type="NCBI Taxonomy" id="933949"/>
    <lineage>
        <taxon>Bacteria</taxon>
        <taxon>Bacillati</taxon>
        <taxon>Bacillota</taxon>
        <taxon>Bacilli</taxon>
        <taxon>Bacillales</taxon>
        <taxon>Bacillales Family X. Incertae Sedis</taxon>
        <taxon>Brockia</taxon>
    </lineage>
</organism>
<keyword evidence="4 23" id="KW-0132">Cell division</keyword>
<proteinExistence type="inferred from homology"/>
<feature type="transmembrane region" description="Helical" evidence="22">
    <location>
        <begin position="340"/>
        <end position="367"/>
    </location>
</feature>
<evidence type="ECO:0000256" key="21">
    <source>
        <dbReference type="ARBA" id="ARBA00049966"/>
    </source>
</evidence>
<dbReference type="GO" id="GO:0032153">
    <property type="term" value="C:cell division site"/>
    <property type="evidence" value="ECO:0007669"/>
    <property type="project" value="TreeGrafter"/>
</dbReference>
<evidence type="ECO:0000256" key="7">
    <source>
        <dbReference type="ARBA" id="ARBA00022692"/>
    </source>
</evidence>
<evidence type="ECO:0000256" key="5">
    <source>
        <dbReference type="ARBA" id="ARBA00022676"/>
    </source>
</evidence>
<evidence type="ECO:0000256" key="3">
    <source>
        <dbReference type="ARBA" id="ARBA00022475"/>
    </source>
</evidence>
<dbReference type="InterPro" id="IPR001182">
    <property type="entry name" value="FtsW/RodA"/>
</dbReference>
<comment type="similarity">
    <text evidence="16">Belongs to the SEDS family. FtsW subfamily.</text>
</comment>
<comment type="subcellular location">
    <subcellularLocation>
        <location evidence="1">Cell membrane</location>
        <topology evidence="1">Multi-pass membrane protein</topology>
    </subcellularLocation>
</comment>
<dbReference type="NCBIfam" id="TIGR02614">
    <property type="entry name" value="ftsW"/>
    <property type="match status" value="1"/>
</dbReference>
<dbReference type="PANTHER" id="PTHR30474">
    <property type="entry name" value="CELL CYCLE PROTEIN"/>
    <property type="match status" value="1"/>
</dbReference>
<evidence type="ECO:0000256" key="18">
    <source>
        <dbReference type="ARBA" id="ARBA00041418"/>
    </source>
</evidence>
<feature type="transmembrane region" description="Helical" evidence="22">
    <location>
        <begin position="222"/>
        <end position="242"/>
    </location>
</feature>
<keyword evidence="9" id="KW-0573">Peptidoglycan synthesis</keyword>
<reference evidence="23 24" key="1">
    <citation type="submission" date="2017-08" db="EMBL/GenBank/DDBJ databases">
        <title>Burning lignite coal seam in the remote Altai Mountains harbors a hydrogen-driven thermophilic microbial community.</title>
        <authorList>
            <person name="Kadnikov V.V."/>
            <person name="Mardanov A.V."/>
            <person name="Ivasenko D."/>
            <person name="Beletsky A.V."/>
            <person name="Karnachuk O.V."/>
            <person name="Ravin N.V."/>
        </authorList>
    </citation>
    <scope>NUCLEOTIDE SEQUENCE [LARGE SCALE GENOMIC DNA]</scope>
    <source>
        <strain evidence="23">AL31</strain>
    </source>
</reference>
<feature type="transmembrane region" description="Helical" evidence="22">
    <location>
        <begin position="298"/>
        <end position="328"/>
    </location>
</feature>
<evidence type="ECO:0000256" key="9">
    <source>
        <dbReference type="ARBA" id="ARBA00022984"/>
    </source>
</evidence>
<evidence type="ECO:0000256" key="14">
    <source>
        <dbReference type="ARBA" id="ARBA00032370"/>
    </source>
</evidence>
<dbReference type="PROSITE" id="PS00428">
    <property type="entry name" value="FTSW_RODA_SPOVE"/>
    <property type="match status" value="1"/>
</dbReference>
<evidence type="ECO:0000256" key="13">
    <source>
        <dbReference type="ARBA" id="ARBA00023316"/>
    </source>
</evidence>
<evidence type="ECO:0000256" key="6">
    <source>
        <dbReference type="ARBA" id="ARBA00022679"/>
    </source>
</evidence>
<feature type="transmembrane region" description="Helical" evidence="22">
    <location>
        <begin position="149"/>
        <end position="165"/>
    </location>
</feature>
<keyword evidence="7 22" id="KW-0812">Transmembrane</keyword>